<reference evidence="1 2" key="1">
    <citation type="submission" date="2017-09" db="EMBL/GenBank/DDBJ databases">
        <title>Depth-based differentiation of microbial function through sediment-hosted aquifers and enrichment of novel symbionts in the deep terrestrial subsurface.</title>
        <authorList>
            <person name="Probst A.J."/>
            <person name="Ladd B."/>
            <person name="Jarett J.K."/>
            <person name="Geller-Mcgrath D.E."/>
            <person name="Sieber C.M."/>
            <person name="Emerson J.B."/>
            <person name="Anantharaman K."/>
            <person name="Thomas B.C."/>
            <person name="Malmstrom R."/>
            <person name="Stieglmeier M."/>
            <person name="Klingl A."/>
            <person name="Woyke T."/>
            <person name="Ryan C.M."/>
            <person name="Banfield J.F."/>
        </authorList>
    </citation>
    <scope>NUCLEOTIDE SEQUENCE [LARGE SCALE GENOMIC DNA]</scope>
    <source>
        <strain evidence="1">CG10_big_fil_rev_8_21_14_0_10_50_16</strain>
    </source>
</reference>
<gene>
    <name evidence="1" type="ORF">COV06_01330</name>
</gene>
<dbReference type="AlphaFoldDB" id="A0A2H0RPW6"/>
<evidence type="ECO:0000313" key="1">
    <source>
        <dbReference type="EMBL" id="PIR48024.1"/>
    </source>
</evidence>
<sequence length="87" mass="9758">MIRSPWNACARCTTIPDRVSIDFLDKESEGIPATVRALPGMAGVDLSMGYQIWEMTCDVCGTRYQAEVDVEPMVWDFKLTRLQGDAK</sequence>
<proteinExistence type="predicted"/>
<accession>A0A2H0RPW6</accession>
<dbReference type="Proteomes" id="UP000230084">
    <property type="component" value="Unassembled WGS sequence"/>
</dbReference>
<dbReference type="EMBL" id="PCYM01000001">
    <property type="protein sequence ID" value="PIR48024.1"/>
    <property type="molecule type" value="Genomic_DNA"/>
</dbReference>
<evidence type="ECO:0000313" key="2">
    <source>
        <dbReference type="Proteomes" id="UP000230084"/>
    </source>
</evidence>
<protein>
    <submittedName>
        <fullName evidence="1">Uncharacterized protein</fullName>
    </submittedName>
</protein>
<comment type="caution">
    <text evidence="1">The sequence shown here is derived from an EMBL/GenBank/DDBJ whole genome shotgun (WGS) entry which is preliminary data.</text>
</comment>
<organism evidence="1 2">
    <name type="scientific">Candidatus Uhrbacteria bacterium CG10_big_fil_rev_8_21_14_0_10_50_16</name>
    <dbReference type="NCBI Taxonomy" id="1975039"/>
    <lineage>
        <taxon>Bacteria</taxon>
        <taxon>Candidatus Uhriibacteriota</taxon>
    </lineage>
</organism>
<name>A0A2H0RPW6_9BACT</name>